<accession>A0A1V9FPG7</accession>
<keyword evidence="7" id="KW-1185">Reference proteome</keyword>
<dbReference type="STRING" id="1703345.A3860_34285"/>
<dbReference type="EMBL" id="LVYD01000065">
    <property type="protein sequence ID" value="OQP60151.1"/>
    <property type="molecule type" value="Genomic_DNA"/>
</dbReference>
<dbReference type="InterPro" id="IPR017900">
    <property type="entry name" value="4Fe4S_Fe_S_CS"/>
</dbReference>
<dbReference type="RefSeq" id="WP_081153476.1">
    <property type="nucleotide sequence ID" value="NZ_LVYD01000065.1"/>
</dbReference>
<sequence>MACGNNCTCNQDNPGNKDNSRRDFLIKGLMGGIGAAFLSGCSSNDKSKPVSNEKVNVLTHDGKLVAVDKSQVANFKPHISEEDVRTGIPGKKFVMVIDLAKCDGCGKCTKACNKMHYLPSNKKWIDVVEMQDSPEVAPYYFPKPCFHCDNPPCTKVCPVDATFKREDGIVAIDNERCIGCRFCMAACPYSVRLFNWTEPVKPNIEETTPAPERVIQSKKGCVEKCDFCPHMAREGKLPACVTHCPMNAIWFGDANEDAVTCYDGTTTKLSQLLEDGAAYRFMEDLGTEPRVYYLPPVNRTYNAKEIKIKNAE</sequence>
<dbReference type="GO" id="GO:0051539">
    <property type="term" value="F:4 iron, 4 sulfur cluster binding"/>
    <property type="evidence" value="ECO:0007669"/>
    <property type="project" value="UniProtKB-KW"/>
</dbReference>
<dbReference type="Proteomes" id="UP000192796">
    <property type="component" value="Unassembled WGS sequence"/>
</dbReference>
<dbReference type="PANTHER" id="PTHR43177">
    <property type="entry name" value="PROTEIN NRFC"/>
    <property type="match status" value="1"/>
</dbReference>
<evidence type="ECO:0000259" key="5">
    <source>
        <dbReference type="PROSITE" id="PS51379"/>
    </source>
</evidence>
<comment type="caution">
    <text evidence="6">The sequence shown here is derived from an EMBL/GenBank/DDBJ whole genome shotgun (WGS) entry which is preliminary data.</text>
</comment>
<dbReference type="CDD" id="cd10551">
    <property type="entry name" value="PsrB"/>
    <property type="match status" value="1"/>
</dbReference>
<feature type="domain" description="4Fe-4S ferredoxin-type" evidence="5">
    <location>
        <begin position="136"/>
        <end position="167"/>
    </location>
</feature>
<protein>
    <recommendedName>
        <fullName evidence="5">4Fe-4S ferredoxin-type domain-containing protein</fullName>
    </recommendedName>
</protein>
<evidence type="ECO:0000256" key="1">
    <source>
        <dbReference type="ARBA" id="ARBA00022485"/>
    </source>
</evidence>
<gene>
    <name evidence="6" type="ORF">A3860_34285</name>
</gene>
<organism evidence="6 7">
    <name type="scientific">Niastella vici</name>
    <dbReference type="NCBI Taxonomy" id="1703345"/>
    <lineage>
        <taxon>Bacteria</taxon>
        <taxon>Pseudomonadati</taxon>
        <taxon>Bacteroidota</taxon>
        <taxon>Chitinophagia</taxon>
        <taxon>Chitinophagales</taxon>
        <taxon>Chitinophagaceae</taxon>
        <taxon>Niastella</taxon>
    </lineage>
</organism>
<feature type="domain" description="4Fe-4S ferredoxin-type" evidence="5">
    <location>
        <begin position="93"/>
        <end position="123"/>
    </location>
</feature>
<dbReference type="SUPFAM" id="SSF54862">
    <property type="entry name" value="4Fe-4S ferredoxins"/>
    <property type="match status" value="1"/>
</dbReference>
<keyword evidence="2" id="KW-0479">Metal-binding</keyword>
<keyword evidence="4" id="KW-0411">Iron-sulfur</keyword>
<evidence type="ECO:0000256" key="3">
    <source>
        <dbReference type="ARBA" id="ARBA00023004"/>
    </source>
</evidence>
<dbReference type="PROSITE" id="PS51379">
    <property type="entry name" value="4FE4S_FER_2"/>
    <property type="match status" value="3"/>
</dbReference>
<dbReference type="GO" id="GO:0046872">
    <property type="term" value="F:metal ion binding"/>
    <property type="evidence" value="ECO:0007669"/>
    <property type="project" value="UniProtKB-KW"/>
</dbReference>
<dbReference type="OrthoDB" id="9779457at2"/>
<dbReference type="InterPro" id="IPR017896">
    <property type="entry name" value="4Fe4S_Fe-S-bd"/>
</dbReference>
<proteinExistence type="predicted"/>
<dbReference type="AlphaFoldDB" id="A0A1V9FPG7"/>
<feature type="domain" description="4Fe-4S ferredoxin-type" evidence="5">
    <location>
        <begin position="168"/>
        <end position="197"/>
    </location>
</feature>
<dbReference type="Pfam" id="PF13247">
    <property type="entry name" value="Fer4_11"/>
    <property type="match status" value="2"/>
</dbReference>
<dbReference type="PROSITE" id="PS00198">
    <property type="entry name" value="4FE4S_FER_1"/>
    <property type="match status" value="1"/>
</dbReference>
<evidence type="ECO:0000256" key="4">
    <source>
        <dbReference type="ARBA" id="ARBA00023014"/>
    </source>
</evidence>
<dbReference type="PANTHER" id="PTHR43177:SF3">
    <property type="entry name" value="PROTEIN NRFC HOMOLOG"/>
    <property type="match status" value="1"/>
</dbReference>
<reference evidence="6 7" key="1">
    <citation type="submission" date="2016-03" db="EMBL/GenBank/DDBJ databases">
        <title>Niastella vici sp. nov., isolated from farmland soil.</title>
        <authorList>
            <person name="Chen L."/>
            <person name="Wang D."/>
            <person name="Yang S."/>
            <person name="Wang G."/>
        </authorList>
    </citation>
    <scope>NUCLEOTIDE SEQUENCE [LARGE SCALE GENOMIC DNA]</scope>
    <source>
        <strain evidence="6 7">DJ57</strain>
    </source>
</reference>
<dbReference type="Gene3D" id="3.30.70.20">
    <property type="match status" value="2"/>
</dbReference>
<keyword evidence="1" id="KW-0004">4Fe-4S</keyword>
<keyword evidence="3" id="KW-0408">Iron</keyword>
<evidence type="ECO:0000313" key="6">
    <source>
        <dbReference type="EMBL" id="OQP60151.1"/>
    </source>
</evidence>
<dbReference type="InterPro" id="IPR050954">
    <property type="entry name" value="ET_IronSulfur_Cluster-Binding"/>
</dbReference>
<evidence type="ECO:0000256" key="2">
    <source>
        <dbReference type="ARBA" id="ARBA00022723"/>
    </source>
</evidence>
<evidence type="ECO:0000313" key="7">
    <source>
        <dbReference type="Proteomes" id="UP000192796"/>
    </source>
</evidence>
<name>A0A1V9FPG7_9BACT</name>